<evidence type="ECO:0000256" key="6">
    <source>
        <dbReference type="ARBA" id="ARBA00023125"/>
    </source>
</evidence>
<evidence type="ECO:0000256" key="8">
    <source>
        <dbReference type="PROSITE-ProRule" id="PRU01016"/>
    </source>
</evidence>
<dbReference type="AlphaFoldDB" id="A0A8H8D6M1"/>
<dbReference type="GO" id="GO:0044027">
    <property type="term" value="P:negative regulation of gene expression via chromosomal CpG island methylation"/>
    <property type="evidence" value="ECO:0007669"/>
    <property type="project" value="TreeGrafter"/>
</dbReference>
<feature type="compositionally biased region" description="Polar residues" evidence="9">
    <location>
        <begin position="1169"/>
        <end position="1180"/>
    </location>
</feature>
<evidence type="ECO:0000313" key="12">
    <source>
        <dbReference type="Proteomes" id="UP000670092"/>
    </source>
</evidence>
<dbReference type="PROSITE" id="PS51679">
    <property type="entry name" value="SAM_MT_C5"/>
    <property type="match status" value="1"/>
</dbReference>
<dbReference type="GO" id="GO:0005634">
    <property type="term" value="C:nucleus"/>
    <property type="evidence" value="ECO:0007669"/>
    <property type="project" value="UniProtKB-SubCell"/>
</dbReference>
<protein>
    <recommendedName>
        <fullName evidence="2">DNA (cytosine-5-)-methyltransferase</fullName>
        <ecNumber evidence="2">2.1.1.37</ecNumber>
    </recommendedName>
</protein>
<comment type="caution">
    <text evidence="11">The sequence shown here is derived from an EMBL/GenBank/DDBJ whole genome shotgun (WGS) entry which is preliminary data.</text>
</comment>
<dbReference type="Gene3D" id="3.90.120.10">
    <property type="entry name" value="DNA Methylase, subunit A, domain 2"/>
    <property type="match status" value="1"/>
</dbReference>
<dbReference type="EMBL" id="JAEVHI010000001">
    <property type="protein sequence ID" value="KAG5303571.1"/>
    <property type="molecule type" value="Genomic_DNA"/>
</dbReference>
<dbReference type="InterPro" id="IPR029063">
    <property type="entry name" value="SAM-dependent_MTases_sf"/>
</dbReference>
<reference evidence="11 12" key="1">
    <citation type="submission" date="2021-01" db="EMBL/GenBank/DDBJ databases">
        <title>Chromosome-level genome assembly of a human fungal pathogen reveals clustering of transcriptionally co-regulated genes.</title>
        <authorList>
            <person name="Voorhies M."/>
            <person name="Cohen S."/>
            <person name="Shea T.P."/>
            <person name="Petrus S."/>
            <person name="Munoz J.F."/>
            <person name="Poplawski S."/>
            <person name="Goldman W.E."/>
            <person name="Michael T."/>
            <person name="Cuomo C.A."/>
            <person name="Sil A."/>
            <person name="Beyhan S."/>
        </authorList>
    </citation>
    <scope>NUCLEOTIDE SEQUENCE [LARGE SCALE GENOMIC DNA]</scope>
    <source>
        <strain evidence="11 12">G184AR</strain>
    </source>
</reference>
<keyword evidence="6" id="KW-0238">DNA-binding</keyword>
<feature type="domain" description="BAH" evidence="10">
    <location>
        <begin position="380"/>
        <end position="500"/>
    </location>
</feature>
<name>A0A8H8D6M1_AJECA</name>
<keyword evidence="3 8" id="KW-0489">Methyltransferase</keyword>
<dbReference type="PANTHER" id="PTHR10629">
    <property type="entry name" value="CYTOSINE-SPECIFIC METHYLTRANSFERASE"/>
    <property type="match status" value="1"/>
</dbReference>
<keyword evidence="4 8" id="KW-0808">Transferase</keyword>
<organism evidence="11 12">
    <name type="scientific">Ajellomyces capsulatus</name>
    <name type="common">Darling's disease fungus</name>
    <name type="synonym">Histoplasma capsulatum</name>
    <dbReference type="NCBI Taxonomy" id="5037"/>
    <lineage>
        <taxon>Eukaryota</taxon>
        <taxon>Fungi</taxon>
        <taxon>Dikarya</taxon>
        <taxon>Ascomycota</taxon>
        <taxon>Pezizomycotina</taxon>
        <taxon>Eurotiomycetes</taxon>
        <taxon>Eurotiomycetidae</taxon>
        <taxon>Onygenales</taxon>
        <taxon>Ajellomycetaceae</taxon>
        <taxon>Histoplasma</taxon>
    </lineage>
</organism>
<evidence type="ECO:0000256" key="3">
    <source>
        <dbReference type="ARBA" id="ARBA00022603"/>
    </source>
</evidence>
<evidence type="ECO:0000259" key="10">
    <source>
        <dbReference type="PROSITE" id="PS51038"/>
    </source>
</evidence>
<comment type="subcellular location">
    <subcellularLocation>
        <location evidence="1">Nucleus</location>
    </subcellularLocation>
</comment>
<accession>A0A8H8D6M1</accession>
<evidence type="ECO:0000256" key="1">
    <source>
        <dbReference type="ARBA" id="ARBA00004123"/>
    </source>
</evidence>
<dbReference type="PROSITE" id="PS51038">
    <property type="entry name" value="BAH"/>
    <property type="match status" value="1"/>
</dbReference>
<dbReference type="InterPro" id="IPR050390">
    <property type="entry name" value="C5-Methyltransferase"/>
</dbReference>
<gene>
    <name evidence="11" type="primary">DIM2</name>
    <name evidence="11" type="ORF">I7I52_01604</name>
</gene>
<dbReference type="GO" id="GO:0003682">
    <property type="term" value="F:chromatin binding"/>
    <property type="evidence" value="ECO:0007669"/>
    <property type="project" value="InterPro"/>
</dbReference>
<dbReference type="InterPro" id="IPR043151">
    <property type="entry name" value="BAH_sf"/>
</dbReference>
<dbReference type="VEuPathDB" id="FungiDB:I7I52_01604"/>
<dbReference type="EC" id="2.1.1.37" evidence="2"/>
<dbReference type="GO" id="GO:0003677">
    <property type="term" value="F:DNA binding"/>
    <property type="evidence" value="ECO:0007669"/>
    <property type="project" value="UniProtKB-KW"/>
</dbReference>
<feature type="compositionally biased region" description="Polar residues" evidence="9">
    <location>
        <begin position="1119"/>
        <end position="1129"/>
    </location>
</feature>
<dbReference type="InterPro" id="IPR001525">
    <property type="entry name" value="C5_MeTfrase"/>
</dbReference>
<dbReference type="Pfam" id="PF25423">
    <property type="entry name" value="DUF7893"/>
    <property type="match status" value="1"/>
</dbReference>
<proteinExistence type="inferred from homology"/>
<dbReference type="CDD" id="cd04370">
    <property type="entry name" value="BAH"/>
    <property type="match status" value="1"/>
</dbReference>
<sequence length="1236" mass="138958">MVDSTGSEDLKIDLDLDIVSQQQQELNFEQTTQLSETAKGHGSPIEELAGISLPPLTYPQSSYHGHQSTQPKSTESQAVETLINESGIDKQTYEESEFISLQLDDFVIYASPEDSPAPYGMVSLDQVAGRFGKQTVKFFFDGVLKVPGSQGLYLEKVPFRFVSIGGYGDIEQHHVGKDMWIQSIYGASTSLGDLWYQLGTPAVEYKDYHQSFCWLANLAKFFIDYLQHHENVTLRHFKNDFSSWLKDLHGPDPSFVQWMAEYKSLDFRHAINSYSNFLEKQAWDLDPTYCSHPLWAELGVTQDDHVLQMQPQKAKRTVVTPYVYKCFKNMVWANCLTSVELDPQVSANHKSRLQELGFLRKGNEVKKMASECAVGLDGAVAVRPKDVIAIRRDHQTRWKGTEDLWYAVVQDVHPREKRSPRLSLIWLYRPSETVCADMTYPHANELFLSDHCNCHDSVIDTSEIVEKVNVTFYSCQAEEGAKFFIRQTYFSEDESFTSLKEEHFNCQCRKPTSKPEFSIGDTVLVESSNKSNSDQVYLEPVEILEFCESGLVNVRVLPRRGRDYNDTSCRPNELVYTNRTRSIDVDQIERLCQVRFYTEEQKRDGSIPVPYSRDGTGDAFYITAQEINSENGPELVSLQHPPVGFKEGPNYSEDTGFRKLRALNIFSGGGSFDRGLQEGGAIENKWAVEWSHVPMLTYRANHDNPEKIHLFLGSVNDFLLQALQGEAKASNLVAKLGDVGFISAGSPCQGYSSVNGRKESAVSMQNSSMIASVASYVDFYRPQYAILENVIAMSNRTHERSPLCQLLCTFVGMGYQVRILNLDAWSFGAPQSRSRLFIVIAAPGLQLPAHPPLTHSHPPKTTQKSLGEAPNGLPFGKRHWEVPVFDFLPISESVKDLPKIGRARITPISHPDHRPVRFESISNQHLINSIPKAPRLQGLRDAVARGFFSPEEDNARQRNCQRAWSRVHPHLLMPTVTTFPSPFCKFTGRWLHWEEDRVMSVMEARRAQGFPDNEVLVGSPAQQWKVVGNSVARQVALALGLVVRNAVLENIRKTAPRNDIQVSHNIQVVLEKLKEEYSKPISDPAAESVENPEEETSGPKTEAALQTIPLWEFPILQSKTPNENDFDNSTATPTPTPTPTPIPLDCASDIQRNKSTATSTLTAWSSRSESVTANPGNTATPCGLSDRNDLYLNLDNPKRAADLSSDILESGPILVPIKKRRFSDETRDERNGFSLG</sequence>
<evidence type="ECO:0000313" key="11">
    <source>
        <dbReference type="EMBL" id="KAG5303571.1"/>
    </source>
</evidence>
<feature type="active site" evidence="8">
    <location>
        <position position="748"/>
    </location>
</feature>
<dbReference type="GO" id="GO:0003886">
    <property type="term" value="F:DNA (cytosine-5-)-methyltransferase activity"/>
    <property type="evidence" value="ECO:0007669"/>
    <property type="project" value="UniProtKB-EC"/>
</dbReference>
<dbReference type="SUPFAM" id="SSF53335">
    <property type="entry name" value="S-adenosyl-L-methionine-dependent methyltransferases"/>
    <property type="match status" value="1"/>
</dbReference>
<dbReference type="Pfam" id="PF00145">
    <property type="entry name" value="DNA_methylase"/>
    <property type="match status" value="1"/>
</dbReference>
<dbReference type="PRINTS" id="PR00105">
    <property type="entry name" value="C5METTRFRASE"/>
</dbReference>
<feature type="region of interest" description="Disordered" evidence="9">
    <location>
        <begin position="1119"/>
        <end position="1145"/>
    </location>
</feature>
<feature type="region of interest" description="Disordered" evidence="9">
    <location>
        <begin position="1081"/>
        <end position="1101"/>
    </location>
</feature>
<keyword evidence="7" id="KW-0539">Nucleus</keyword>
<dbReference type="InterPro" id="IPR057215">
    <property type="entry name" value="DUF7893"/>
</dbReference>
<dbReference type="GO" id="GO:0032259">
    <property type="term" value="P:methylation"/>
    <property type="evidence" value="ECO:0007669"/>
    <property type="project" value="UniProtKB-KW"/>
</dbReference>
<evidence type="ECO:0000256" key="4">
    <source>
        <dbReference type="ARBA" id="ARBA00022679"/>
    </source>
</evidence>
<feature type="compositionally biased region" description="Low complexity" evidence="9">
    <location>
        <begin position="1157"/>
        <end position="1168"/>
    </location>
</feature>
<dbReference type="Proteomes" id="UP000670092">
    <property type="component" value="Unassembled WGS sequence"/>
</dbReference>
<evidence type="ECO:0000256" key="5">
    <source>
        <dbReference type="ARBA" id="ARBA00022691"/>
    </source>
</evidence>
<evidence type="ECO:0000256" key="2">
    <source>
        <dbReference type="ARBA" id="ARBA00011975"/>
    </source>
</evidence>
<keyword evidence="5 8" id="KW-0949">S-adenosyl-L-methionine</keyword>
<dbReference type="Gene3D" id="3.40.50.150">
    <property type="entry name" value="Vaccinia Virus protein VP39"/>
    <property type="match status" value="1"/>
</dbReference>
<dbReference type="PANTHER" id="PTHR10629:SF54">
    <property type="entry name" value="DNA METHYLTRANSFERASE DIM-2"/>
    <property type="match status" value="1"/>
</dbReference>
<dbReference type="Gene3D" id="2.30.30.490">
    <property type="match status" value="2"/>
</dbReference>
<feature type="region of interest" description="Disordered" evidence="9">
    <location>
        <begin position="1157"/>
        <end position="1181"/>
    </location>
</feature>
<dbReference type="InterPro" id="IPR001025">
    <property type="entry name" value="BAH_dom"/>
</dbReference>
<comment type="similarity">
    <text evidence="8">Belongs to the class I-like SAM-binding methyltransferase superfamily. C5-methyltransferase family.</text>
</comment>
<evidence type="ECO:0000256" key="9">
    <source>
        <dbReference type="SAM" id="MobiDB-lite"/>
    </source>
</evidence>
<dbReference type="OrthoDB" id="5376140at2759"/>
<evidence type="ECO:0000256" key="7">
    <source>
        <dbReference type="ARBA" id="ARBA00023242"/>
    </source>
</evidence>